<gene>
    <name evidence="1" type="ORF">BJ976_000003</name>
</gene>
<sequence>MVHILPCGVGTPQIVCHLYVRQSLIEDPVFHDSRRSQLVQMADLVAYTAFCHLNRHAGNVYAWNWYADHLAASDTRRGPRPI</sequence>
<comment type="caution">
    <text evidence="1">The sequence shown here is derived from an EMBL/GenBank/DDBJ whole genome shotgun (WGS) entry which is preliminary data.</text>
</comment>
<dbReference type="EMBL" id="JACHMC010000001">
    <property type="protein sequence ID" value="MBB4881652.1"/>
    <property type="molecule type" value="Genomic_DNA"/>
</dbReference>
<evidence type="ECO:0000313" key="2">
    <source>
        <dbReference type="Proteomes" id="UP000560081"/>
    </source>
</evidence>
<proteinExistence type="predicted"/>
<dbReference type="OrthoDB" id="4763494at2"/>
<dbReference type="RefSeq" id="WP_135030957.1">
    <property type="nucleotide sequence ID" value="NZ_CBCSEN010000077.1"/>
</dbReference>
<evidence type="ECO:0000313" key="1">
    <source>
        <dbReference type="EMBL" id="MBB4881652.1"/>
    </source>
</evidence>
<dbReference type="AlphaFoldDB" id="A0A4Y8WUL2"/>
<protein>
    <submittedName>
        <fullName evidence="1">Uncharacterized protein</fullName>
    </submittedName>
</protein>
<dbReference type="Proteomes" id="UP000560081">
    <property type="component" value="Unassembled WGS sequence"/>
</dbReference>
<dbReference type="InterPro" id="IPR024524">
    <property type="entry name" value="DUF3800"/>
</dbReference>
<organism evidence="1 2">
    <name type="scientific">Micrococcus flavus</name>
    <dbReference type="NCBI Taxonomy" id="384602"/>
    <lineage>
        <taxon>Bacteria</taxon>
        <taxon>Bacillati</taxon>
        <taxon>Actinomycetota</taxon>
        <taxon>Actinomycetes</taxon>
        <taxon>Micrococcales</taxon>
        <taxon>Micrococcaceae</taxon>
        <taxon>Micrococcus</taxon>
    </lineage>
</organism>
<dbReference type="Pfam" id="PF12686">
    <property type="entry name" value="DUF3800"/>
    <property type="match status" value="1"/>
</dbReference>
<reference evidence="1 2" key="1">
    <citation type="submission" date="2020-08" db="EMBL/GenBank/DDBJ databases">
        <title>Sequencing the genomes of 1000 actinobacteria strains.</title>
        <authorList>
            <person name="Klenk H.-P."/>
        </authorList>
    </citation>
    <scope>NUCLEOTIDE SEQUENCE [LARGE SCALE GENOMIC DNA]</scope>
    <source>
        <strain evidence="1 2">DSM 19079</strain>
    </source>
</reference>
<accession>A0A4Y8WUL2</accession>
<name>A0A4Y8WUL2_9MICC</name>
<keyword evidence="2" id="KW-1185">Reference proteome</keyword>